<reference evidence="2" key="1">
    <citation type="submission" date="2023-06" db="EMBL/GenBank/DDBJ databases">
        <title>Reference genome for the Northern bat (Eptesicus nilssonii), a most northern bat species.</title>
        <authorList>
            <person name="Laine V.N."/>
            <person name="Pulliainen A.T."/>
            <person name="Lilley T.M."/>
        </authorList>
    </citation>
    <scope>NUCLEOTIDE SEQUENCE</scope>
    <source>
        <strain evidence="2">BLF_Eptnil</strain>
        <tissue evidence="2">Kidney</tissue>
    </source>
</reference>
<accession>A0AA40HJA1</accession>
<evidence type="ECO:0000313" key="2">
    <source>
        <dbReference type="EMBL" id="KAK1332253.1"/>
    </source>
</evidence>
<name>A0AA40HJA1_CNENI</name>
<dbReference type="AlphaFoldDB" id="A0AA40HJA1"/>
<comment type="caution">
    <text evidence="2">The sequence shown here is derived from an EMBL/GenBank/DDBJ whole genome shotgun (WGS) entry which is preliminary data.</text>
</comment>
<keyword evidence="3" id="KW-1185">Reference proteome</keyword>
<sequence>MYTVSPVVLSPAVFGCDFWREIIGLFPRFEAEDKSRKCDQLQEECTRTSRTAQVSHRRDPRKPPEAGTGAADTGLGHPEIDKLRTQALDNPEINKLRTQALDNPEIDERMNSLKPDLLQLCKIRDQNLV</sequence>
<protein>
    <submittedName>
        <fullName evidence="2">Uncharacterized protein</fullName>
    </submittedName>
</protein>
<dbReference type="Proteomes" id="UP001177744">
    <property type="component" value="Unassembled WGS sequence"/>
</dbReference>
<gene>
    <name evidence="2" type="ORF">QTO34_006925</name>
</gene>
<proteinExistence type="predicted"/>
<evidence type="ECO:0000256" key="1">
    <source>
        <dbReference type="SAM" id="MobiDB-lite"/>
    </source>
</evidence>
<dbReference type="PRINTS" id="PR00678">
    <property type="entry name" value="PI3KINASEP85"/>
</dbReference>
<evidence type="ECO:0000313" key="3">
    <source>
        <dbReference type="Proteomes" id="UP001177744"/>
    </source>
</evidence>
<organism evidence="2 3">
    <name type="scientific">Cnephaeus nilssonii</name>
    <name type="common">Northern bat</name>
    <name type="synonym">Eptesicus nilssonii</name>
    <dbReference type="NCBI Taxonomy" id="3371016"/>
    <lineage>
        <taxon>Eukaryota</taxon>
        <taxon>Metazoa</taxon>
        <taxon>Chordata</taxon>
        <taxon>Craniata</taxon>
        <taxon>Vertebrata</taxon>
        <taxon>Euteleostomi</taxon>
        <taxon>Mammalia</taxon>
        <taxon>Eutheria</taxon>
        <taxon>Laurasiatheria</taxon>
        <taxon>Chiroptera</taxon>
        <taxon>Yangochiroptera</taxon>
        <taxon>Vespertilionidae</taxon>
        <taxon>Cnephaeus</taxon>
    </lineage>
</organism>
<feature type="region of interest" description="Disordered" evidence="1">
    <location>
        <begin position="40"/>
        <end position="80"/>
    </location>
</feature>
<dbReference type="EMBL" id="JAULJE010000018">
    <property type="protein sequence ID" value="KAK1332253.1"/>
    <property type="molecule type" value="Genomic_DNA"/>
</dbReference>
<dbReference type="Gene3D" id="1.10.287.1490">
    <property type="match status" value="1"/>
</dbReference>